<name>I0AJG4_IGNAJ</name>
<evidence type="ECO:0008006" key="3">
    <source>
        <dbReference type="Google" id="ProtNLM"/>
    </source>
</evidence>
<dbReference type="HOGENOM" id="CLU_3080704_0_0_10"/>
<evidence type="ECO:0000313" key="2">
    <source>
        <dbReference type="Proteomes" id="UP000007394"/>
    </source>
</evidence>
<sequence length="52" mass="5989">MIRDLNDRLFNFAVNVLKFLPKLPSTPEFKVIRYQLSKSSTSSGANYSPRQI</sequence>
<organism evidence="1 2">
    <name type="scientific">Ignavibacterium album (strain DSM 19864 / JCM 16511 / NBRC 101810 / Mat9-16)</name>
    <dbReference type="NCBI Taxonomy" id="945713"/>
    <lineage>
        <taxon>Bacteria</taxon>
        <taxon>Pseudomonadati</taxon>
        <taxon>Ignavibacteriota</taxon>
        <taxon>Ignavibacteria</taxon>
        <taxon>Ignavibacteriales</taxon>
        <taxon>Ignavibacteriaceae</taxon>
        <taxon>Ignavibacterium</taxon>
    </lineage>
</organism>
<keyword evidence="2" id="KW-1185">Reference proteome</keyword>
<dbReference type="SUPFAM" id="SSF158446">
    <property type="entry name" value="IVS-encoded protein-like"/>
    <property type="match status" value="1"/>
</dbReference>
<dbReference type="Proteomes" id="UP000007394">
    <property type="component" value="Chromosome"/>
</dbReference>
<dbReference type="KEGG" id="ial:IALB_1411"/>
<evidence type="ECO:0000313" key="1">
    <source>
        <dbReference type="EMBL" id="AFH49121.1"/>
    </source>
</evidence>
<dbReference type="STRING" id="945713.IALB_1411"/>
<accession>I0AJG4</accession>
<proteinExistence type="predicted"/>
<dbReference type="InterPro" id="IPR036583">
    <property type="entry name" value="23S_rRNA_IVS_sf"/>
</dbReference>
<gene>
    <name evidence="1" type="ordered locus">IALB_1411</name>
</gene>
<dbReference type="AlphaFoldDB" id="I0AJG4"/>
<dbReference type="EMBL" id="CP003418">
    <property type="protein sequence ID" value="AFH49121.1"/>
    <property type="molecule type" value="Genomic_DNA"/>
</dbReference>
<dbReference type="Gene3D" id="1.20.1440.60">
    <property type="entry name" value="23S rRNA-intervening sequence"/>
    <property type="match status" value="1"/>
</dbReference>
<reference evidence="1 2" key="1">
    <citation type="journal article" date="2012" name="Front. Microbiol.">
        <title>Complete genome of Ignavibacterium album, a metabolically versatile, flagellated, facultative anaerobe from the phylum Chlorobi.</title>
        <authorList>
            <person name="Liu Z."/>
            <person name="Frigaard N.-U."/>
            <person name="Vogl K."/>
            <person name="Iino T."/>
            <person name="Ohkuma M."/>
            <person name="Overmann J."/>
            <person name="Bryant D.A."/>
        </authorList>
    </citation>
    <scope>NUCLEOTIDE SEQUENCE [LARGE SCALE GENOMIC DNA]</scope>
    <source>
        <strain evidence="2">DSM 19864 / JCM 16511 / NBRC 101810 / Mat9-16</strain>
    </source>
</reference>
<protein>
    <recommendedName>
        <fullName evidence="3">Four helix bundle protein</fullName>
    </recommendedName>
</protein>